<keyword evidence="3" id="KW-1185">Reference proteome</keyword>
<dbReference type="InterPro" id="IPR013108">
    <property type="entry name" value="Amidohydro_3"/>
</dbReference>
<dbReference type="CDD" id="cd01300">
    <property type="entry name" value="YtcJ_like"/>
    <property type="match status" value="1"/>
</dbReference>
<proteinExistence type="predicted"/>
<dbReference type="Gene3D" id="3.10.310.70">
    <property type="match status" value="1"/>
</dbReference>
<dbReference type="AlphaFoldDB" id="A0A419T557"/>
<evidence type="ECO:0000259" key="1">
    <source>
        <dbReference type="Pfam" id="PF07969"/>
    </source>
</evidence>
<sequence>MNKLFFYNGNILTMDNSQKAVDTVVVKGNKIIHAGSYDSALEYIDSKTEYINLNGRTLLPGFNDSHMHLISYGFNKYKVDLRKMGSILELQKNIFNFINSEKTKMFNNWILGYGWNEENFKENRLPNKRDIDKVINDRPVFLSRACYHICVVNSKALEMAGIDKDTIDPEGGKIDRDPLTGEPTGILRENAIYLVYDLIPQINDTNKIKKLILSAIGDANKWGITSIQTDDFSHFKSYKKVIKAYEELKKENKLSARINLQLLLNSMEKLKDFLRLRIRTGDGDEWVRFGPLKLLADGSLGGRTAALKEPYDDDKTTRGILVYDDEELENILKFAYLNGLQPAVHAIGDRCMEQVLRIYEKLKKMEVKPVLNNDRFRIIHCQIGSNEIFKKFKELNVIADIQPIFLNTDLHIAEKRVGKDRIKKSYAWQTMNDMGVILSGSSDSPIESFNPLLGIYTAVNRKDITNFPDGGWYPEESLDLYTALKLFTKNPAYCTFEENIKGIIKPGMLADLVILSDNITKIDKSSIKDLKVDMTILNGKTVYERVN</sequence>
<dbReference type="Gene3D" id="2.30.40.10">
    <property type="entry name" value="Urease, subunit C, domain 1"/>
    <property type="match status" value="1"/>
</dbReference>
<evidence type="ECO:0000313" key="3">
    <source>
        <dbReference type="Proteomes" id="UP000284177"/>
    </source>
</evidence>
<accession>A0A419T557</accession>
<dbReference type="Proteomes" id="UP000284177">
    <property type="component" value="Unassembled WGS sequence"/>
</dbReference>
<evidence type="ECO:0000313" key="2">
    <source>
        <dbReference type="EMBL" id="RKD32575.1"/>
    </source>
</evidence>
<dbReference type="Gene3D" id="3.20.20.140">
    <property type="entry name" value="Metal-dependent hydrolases"/>
    <property type="match status" value="1"/>
</dbReference>
<dbReference type="OrthoDB" id="9767366at2"/>
<dbReference type="SUPFAM" id="SSF51338">
    <property type="entry name" value="Composite domain of metallo-dependent hydrolases"/>
    <property type="match status" value="1"/>
</dbReference>
<protein>
    <recommendedName>
        <fullName evidence="1">Amidohydrolase 3 domain-containing protein</fullName>
    </recommendedName>
</protein>
<feature type="domain" description="Amidohydrolase 3" evidence="1">
    <location>
        <begin position="50"/>
        <end position="543"/>
    </location>
</feature>
<dbReference type="InterPro" id="IPR033932">
    <property type="entry name" value="YtcJ-like"/>
</dbReference>
<dbReference type="Pfam" id="PF07969">
    <property type="entry name" value="Amidohydro_3"/>
    <property type="match status" value="1"/>
</dbReference>
<dbReference type="PANTHER" id="PTHR22642">
    <property type="entry name" value="IMIDAZOLONEPROPIONASE"/>
    <property type="match status" value="1"/>
</dbReference>
<dbReference type="SUPFAM" id="SSF51556">
    <property type="entry name" value="Metallo-dependent hydrolases"/>
    <property type="match status" value="1"/>
</dbReference>
<dbReference type="PANTHER" id="PTHR22642:SF2">
    <property type="entry name" value="PROTEIN LONG AFTER FAR-RED 3"/>
    <property type="match status" value="1"/>
</dbReference>
<reference evidence="2 3" key="1">
    <citation type="submission" date="2016-08" db="EMBL/GenBank/DDBJ databases">
        <title>Novel Firmicutes and Novel Genomes.</title>
        <authorList>
            <person name="Poppleton D.I."/>
            <person name="Gribaldo S."/>
        </authorList>
    </citation>
    <scope>NUCLEOTIDE SEQUENCE [LARGE SCALE GENOMIC DNA]</scope>
    <source>
        <strain evidence="2 3">CTT3</strain>
    </source>
</reference>
<gene>
    <name evidence="2" type="ORF">BET03_10900</name>
</gene>
<name>A0A419T557_9FIRM</name>
<dbReference type="GO" id="GO:0016810">
    <property type="term" value="F:hydrolase activity, acting on carbon-nitrogen (but not peptide) bonds"/>
    <property type="evidence" value="ECO:0007669"/>
    <property type="project" value="InterPro"/>
</dbReference>
<dbReference type="InterPro" id="IPR011059">
    <property type="entry name" value="Metal-dep_hydrolase_composite"/>
</dbReference>
<dbReference type="RefSeq" id="WP_120168439.1">
    <property type="nucleotide sequence ID" value="NZ_MCIB01000010.1"/>
</dbReference>
<dbReference type="EMBL" id="MCIB01000010">
    <property type="protein sequence ID" value="RKD32575.1"/>
    <property type="molecule type" value="Genomic_DNA"/>
</dbReference>
<comment type="caution">
    <text evidence="2">The sequence shown here is derived from an EMBL/GenBank/DDBJ whole genome shotgun (WGS) entry which is preliminary data.</text>
</comment>
<organism evidence="2 3">
    <name type="scientific">Thermohalobacter berrensis</name>
    <dbReference type="NCBI Taxonomy" id="99594"/>
    <lineage>
        <taxon>Bacteria</taxon>
        <taxon>Bacillati</taxon>
        <taxon>Bacillota</taxon>
        <taxon>Tissierellia</taxon>
        <taxon>Tissierellales</taxon>
        <taxon>Thermohalobacteraceae</taxon>
        <taxon>Thermohalobacter</taxon>
    </lineage>
</organism>
<dbReference type="InterPro" id="IPR032466">
    <property type="entry name" value="Metal_Hydrolase"/>
</dbReference>